<organism evidence="4 5">
    <name type="scientific">Paracoccus pacificus</name>
    <dbReference type="NCBI Taxonomy" id="1463598"/>
    <lineage>
        <taxon>Bacteria</taxon>
        <taxon>Pseudomonadati</taxon>
        <taxon>Pseudomonadota</taxon>
        <taxon>Alphaproteobacteria</taxon>
        <taxon>Rhodobacterales</taxon>
        <taxon>Paracoccaceae</taxon>
        <taxon>Paracoccus</taxon>
    </lineage>
</organism>
<comment type="cofactor">
    <cofactor evidence="2">
        <name>Mg(2+)</name>
        <dbReference type="ChEBI" id="CHEBI:18420"/>
    </cofactor>
    <text evidence="2">Binds 2 magnesium ions per subunit.</text>
</comment>
<accession>A0ABW4R4C5</accession>
<evidence type="ECO:0000256" key="1">
    <source>
        <dbReference type="ARBA" id="ARBA00022679"/>
    </source>
</evidence>
<dbReference type="PANTHER" id="PTHR10291">
    <property type="entry name" value="DEHYDRODOLICHYL DIPHOSPHATE SYNTHASE FAMILY MEMBER"/>
    <property type="match status" value="1"/>
</dbReference>
<comment type="subunit">
    <text evidence="2">Homodimer.</text>
</comment>
<reference evidence="5" key="1">
    <citation type="journal article" date="2019" name="Int. J. Syst. Evol. Microbiol.">
        <title>The Global Catalogue of Microorganisms (GCM) 10K type strain sequencing project: providing services to taxonomists for standard genome sequencing and annotation.</title>
        <authorList>
            <consortium name="The Broad Institute Genomics Platform"/>
            <consortium name="The Broad Institute Genome Sequencing Center for Infectious Disease"/>
            <person name="Wu L."/>
            <person name="Ma J."/>
        </authorList>
    </citation>
    <scope>NUCLEOTIDE SEQUENCE [LARGE SCALE GENOMIC DNA]</scope>
    <source>
        <strain evidence="5">CCUG 56029</strain>
    </source>
</reference>
<dbReference type="InterPro" id="IPR036424">
    <property type="entry name" value="UPP_synth-like_sf"/>
</dbReference>
<evidence type="ECO:0000256" key="2">
    <source>
        <dbReference type="HAMAP-Rule" id="MF_01139"/>
    </source>
</evidence>
<dbReference type="EMBL" id="JBHUEN010000013">
    <property type="protein sequence ID" value="MFD1881064.1"/>
    <property type="molecule type" value="Genomic_DNA"/>
</dbReference>
<proteinExistence type="inferred from homology"/>
<feature type="binding site" evidence="2">
    <location>
        <begin position="208"/>
        <end position="210"/>
    </location>
    <ligand>
        <name>substrate</name>
    </ligand>
</feature>
<feature type="active site" description="Proton acceptor" evidence="2">
    <location>
        <position position="82"/>
    </location>
</feature>
<evidence type="ECO:0000313" key="5">
    <source>
        <dbReference type="Proteomes" id="UP001597213"/>
    </source>
</evidence>
<dbReference type="InterPro" id="IPR001441">
    <property type="entry name" value="UPP_synth-like"/>
</dbReference>
<feature type="binding site" evidence="2">
    <location>
        <position position="202"/>
    </location>
    <ligand>
        <name>substrate</name>
    </ligand>
</feature>
<dbReference type="InterPro" id="IPR018520">
    <property type="entry name" value="UPP_synth-like_CS"/>
</dbReference>
<feature type="binding site" evidence="2">
    <location>
        <begin position="79"/>
        <end position="81"/>
    </location>
    <ligand>
        <name>substrate</name>
    </ligand>
</feature>
<dbReference type="NCBIfam" id="TIGR00055">
    <property type="entry name" value="uppS"/>
    <property type="match status" value="1"/>
</dbReference>
<feature type="binding site" evidence="2">
    <location>
        <position position="83"/>
    </location>
    <ligand>
        <name>substrate</name>
    </ligand>
</feature>
<feature type="binding site" evidence="2">
    <location>
        <position position="47"/>
    </location>
    <ligand>
        <name>substrate</name>
    </ligand>
</feature>
<dbReference type="HAMAP" id="MF_01139">
    <property type="entry name" value="ISPT"/>
    <property type="match status" value="1"/>
</dbReference>
<dbReference type="GO" id="GO:0016740">
    <property type="term" value="F:transferase activity"/>
    <property type="evidence" value="ECO:0007669"/>
    <property type="project" value="UniProtKB-KW"/>
</dbReference>
<evidence type="ECO:0000256" key="3">
    <source>
        <dbReference type="SAM" id="MobiDB-lite"/>
    </source>
</evidence>
<protein>
    <recommendedName>
        <fullName evidence="2">Isoprenyl transferase</fullName>
        <ecNumber evidence="2">2.5.1.-</ecNumber>
    </recommendedName>
</protein>
<dbReference type="Pfam" id="PF01255">
    <property type="entry name" value="Prenyltransf"/>
    <property type="match status" value="1"/>
</dbReference>
<evidence type="ECO:0000313" key="4">
    <source>
        <dbReference type="EMBL" id="MFD1881064.1"/>
    </source>
</evidence>
<dbReference type="EC" id="2.5.1.-" evidence="2"/>
<feature type="binding site" evidence="2">
    <location>
        <position position="51"/>
    </location>
    <ligand>
        <name>substrate</name>
    </ligand>
</feature>
<dbReference type="PROSITE" id="PS01066">
    <property type="entry name" value="UPP_SYNTHASE"/>
    <property type="match status" value="1"/>
</dbReference>
<dbReference type="PANTHER" id="PTHR10291:SF0">
    <property type="entry name" value="DEHYDRODOLICHYL DIPHOSPHATE SYNTHASE 2"/>
    <property type="match status" value="1"/>
</dbReference>
<feature type="binding site" evidence="2">
    <location>
        <position position="39"/>
    </location>
    <ligand>
        <name>substrate</name>
    </ligand>
</feature>
<feature type="binding site" evidence="2">
    <location>
        <position position="34"/>
    </location>
    <ligand>
        <name>Mg(2+)</name>
        <dbReference type="ChEBI" id="CHEBI:18420"/>
    </ligand>
</feature>
<keyword evidence="2" id="KW-0479">Metal-binding</keyword>
<feature type="binding site" evidence="2">
    <location>
        <position position="85"/>
    </location>
    <ligand>
        <name>substrate</name>
    </ligand>
</feature>
<comment type="caution">
    <text evidence="4">The sequence shown here is derived from an EMBL/GenBank/DDBJ whole genome shotgun (WGS) entry which is preliminary data.</text>
</comment>
<gene>
    <name evidence="4" type="primary">uppS</name>
    <name evidence="4" type="ORF">ACFSCT_04960</name>
</gene>
<dbReference type="SUPFAM" id="SSF64005">
    <property type="entry name" value="Undecaprenyl diphosphate synthase"/>
    <property type="match status" value="1"/>
</dbReference>
<dbReference type="Proteomes" id="UP001597213">
    <property type="component" value="Unassembled WGS sequence"/>
</dbReference>
<keyword evidence="1 2" id="KW-0808">Transferase</keyword>
<feature type="binding site" evidence="2">
    <location>
        <begin position="35"/>
        <end position="38"/>
    </location>
    <ligand>
        <name>substrate</name>
    </ligand>
</feature>
<keyword evidence="5" id="KW-1185">Reference proteome</keyword>
<name>A0ABW4R4C5_9RHOB</name>
<feature type="binding site" evidence="2">
    <location>
        <position position="221"/>
    </location>
    <ligand>
        <name>Mg(2+)</name>
        <dbReference type="ChEBI" id="CHEBI:18420"/>
    </ligand>
</feature>
<keyword evidence="2" id="KW-0460">Magnesium</keyword>
<dbReference type="Gene3D" id="3.40.1180.10">
    <property type="entry name" value="Decaprenyl diphosphate synthase-like"/>
    <property type="match status" value="1"/>
</dbReference>
<comment type="similarity">
    <text evidence="2">Belongs to the UPP synthase family.</text>
</comment>
<dbReference type="RefSeq" id="WP_379140598.1">
    <property type="nucleotide sequence ID" value="NZ_JBHUEN010000013.1"/>
</dbReference>
<comment type="function">
    <text evidence="2">Catalyzes the condensation of isopentenyl diphosphate (IPP) with allylic pyrophosphates generating different type of terpenoids.</text>
</comment>
<feature type="active site" evidence="2">
    <location>
        <position position="34"/>
    </location>
</feature>
<feature type="compositionally biased region" description="Low complexity" evidence="3">
    <location>
        <begin position="1"/>
        <end position="17"/>
    </location>
</feature>
<sequence>MAEPLPRPELAAPAPGAVIPGTPGRPRHVAIIMDGNGRWATNRGWPRLVGHRKGAERVKQIVSACPDMGVDWLTLYAFSTENWKRTTEEVLGLMGIFARYIEREAGRMSAEGVRMRFIGEREKLNPKLRGLMDKIEITTSGNTRLNLTVGINYGGRDEIVRAAVRMAEKVRRGELGQDQCDSAAFAGCLDTAGHPDPDLVIRTSGETRVSNFLPWQAAYAEYEFTPTLWPDFSPAHLAEILDRFGNRDRRFGGV</sequence>
<dbReference type="CDD" id="cd00475">
    <property type="entry name" value="Cis_IPPS"/>
    <property type="match status" value="1"/>
</dbReference>
<feature type="region of interest" description="Disordered" evidence="3">
    <location>
        <begin position="1"/>
        <end position="22"/>
    </location>
</feature>